<keyword evidence="2" id="KW-1185">Reference proteome</keyword>
<evidence type="ECO:0000313" key="2">
    <source>
        <dbReference type="Proteomes" id="UP001446871"/>
    </source>
</evidence>
<proteinExistence type="predicted"/>
<gene>
    <name evidence="1" type="ORF">PG996_007773</name>
</gene>
<dbReference type="InterPro" id="IPR037238">
    <property type="entry name" value="YbiA-like_sf"/>
</dbReference>
<dbReference type="EMBL" id="JAQQWM010000005">
    <property type="protein sequence ID" value="KAK8063121.1"/>
    <property type="molecule type" value="Genomic_DNA"/>
</dbReference>
<protein>
    <submittedName>
        <fullName evidence="1">Uncharacterized protein</fullName>
    </submittedName>
</protein>
<dbReference type="Gene3D" id="1.10.357.40">
    <property type="entry name" value="YbiA-like"/>
    <property type="match status" value="1"/>
</dbReference>
<comment type="caution">
    <text evidence="1">The sequence shown here is derived from an EMBL/GenBank/DDBJ whole genome shotgun (WGS) entry which is preliminary data.</text>
</comment>
<name>A0ABR1UW02_9PEZI</name>
<sequence>MNVKRIDVFLTSMRTDSRTTTSIPVWDSLTAEAVLKIQANATTMVANMCQDVENFDAQIWDDWRVRIATKGNCKKFISPGSDSIRKTLLVTNGNELAKGGRTIDWVSENMLGEVLMLVRDAIPEMWDLVCVARQAGKQDHHHDRRTVAAPKDYDCDRLDPGHDGRIKELGR</sequence>
<dbReference type="SUPFAM" id="SSF143990">
    <property type="entry name" value="YbiA-like"/>
    <property type="match status" value="1"/>
</dbReference>
<dbReference type="Proteomes" id="UP001446871">
    <property type="component" value="Unassembled WGS sequence"/>
</dbReference>
<reference evidence="1 2" key="1">
    <citation type="submission" date="2023-01" db="EMBL/GenBank/DDBJ databases">
        <title>Analysis of 21 Apiospora genomes using comparative genomics revels a genus with tremendous synthesis potential of carbohydrate active enzymes and secondary metabolites.</title>
        <authorList>
            <person name="Sorensen T."/>
        </authorList>
    </citation>
    <scope>NUCLEOTIDE SEQUENCE [LARGE SCALE GENOMIC DNA]</scope>
    <source>
        <strain evidence="1 2">CBS 83171</strain>
    </source>
</reference>
<accession>A0ABR1UW02</accession>
<evidence type="ECO:0000313" key="1">
    <source>
        <dbReference type="EMBL" id="KAK8063121.1"/>
    </source>
</evidence>
<organism evidence="1 2">
    <name type="scientific">Apiospora saccharicola</name>
    <dbReference type="NCBI Taxonomy" id="335842"/>
    <lineage>
        <taxon>Eukaryota</taxon>
        <taxon>Fungi</taxon>
        <taxon>Dikarya</taxon>
        <taxon>Ascomycota</taxon>
        <taxon>Pezizomycotina</taxon>
        <taxon>Sordariomycetes</taxon>
        <taxon>Xylariomycetidae</taxon>
        <taxon>Amphisphaeriales</taxon>
        <taxon>Apiosporaceae</taxon>
        <taxon>Apiospora</taxon>
    </lineage>
</organism>